<feature type="compositionally biased region" description="Polar residues" evidence="5">
    <location>
        <begin position="204"/>
        <end position="221"/>
    </location>
</feature>
<dbReference type="CDD" id="cd15550">
    <property type="entry name" value="PHD_MLL5"/>
    <property type="match status" value="1"/>
</dbReference>
<feature type="region of interest" description="Disordered" evidence="5">
    <location>
        <begin position="305"/>
        <end position="443"/>
    </location>
</feature>
<feature type="region of interest" description="Disordered" evidence="5">
    <location>
        <begin position="1"/>
        <end position="239"/>
    </location>
</feature>
<evidence type="ECO:0000256" key="2">
    <source>
        <dbReference type="ARBA" id="ARBA00022771"/>
    </source>
</evidence>
<organism evidence="7 8">
    <name type="scientific">Ceraceosorus guamensis</name>
    <dbReference type="NCBI Taxonomy" id="1522189"/>
    <lineage>
        <taxon>Eukaryota</taxon>
        <taxon>Fungi</taxon>
        <taxon>Dikarya</taxon>
        <taxon>Basidiomycota</taxon>
        <taxon>Ustilaginomycotina</taxon>
        <taxon>Exobasidiomycetes</taxon>
        <taxon>Ceraceosorales</taxon>
        <taxon>Ceraceosoraceae</taxon>
        <taxon>Ceraceosorus</taxon>
    </lineage>
</organism>
<evidence type="ECO:0000256" key="3">
    <source>
        <dbReference type="ARBA" id="ARBA00022833"/>
    </source>
</evidence>
<feature type="compositionally biased region" description="Basic residues" evidence="5">
    <location>
        <begin position="406"/>
        <end position="418"/>
    </location>
</feature>
<dbReference type="GO" id="GO:0008270">
    <property type="term" value="F:zinc ion binding"/>
    <property type="evidence" value="ECO:0007669"/>
    <property type="project" value="UniProtKB-KW"/>
</dbReference>
<feature type="compositionally biased region" description="Polar residues" evidence="5">
    <location>
        <begin position="1378"/>
        <end position="1388"/>
    </location>
</feature>
<keyword evidence="1" id="KW-0479">Metal-binding</keyword>
<evidence type="ECO:0000256" key="4">
    <source>
        <dbReference type="ARBA" id="ARBA00022853"/>
    </source>
</evidence>
<feature type="domain" description="SET" evidence="6">
    <location>
        <begin position="604"/>
        <end position="761"/>
    </location>
</feature>
<feature type="compositionally biased region" description="Low complexity" evidence="5">
    <location>
        <begin position="1482"/>
        <end position="1492"/>
    </location>
</feature>
<feature type="compositionally biased region" description="Low complexity" evidence="5">
    <location>
        <begin position="176"/>
        <end position="190"/>
    </location>
</feature>
<evidence type="ECO:0000256" key="1">
    <source>
        <dbReference type="ARBA" id="ARBA00022723"/>
    </source>
</evidence>
<dbReference type="RefSeq" id="XP_025368084.1">
    <property type="nucleotide sequence ID" value="XM_025514421.1"/>
</dbReference>
<proteinExistence type="predicted"/>
<gene>
    <name evidence="7" type="ORF">IE81DRAFT_325107</name>
</gene>
<name>A0A316VUK5_9BASI</name>
<dbReference type="Pfam" id="PF00856">
    <property type="entry name" value="SET"/>
    <property type="match status" value="1"/>
</dbReference>
<dbReference type="InterPro" id="IPR046341">
    <property type="entry name" value="SET_dom_sf"/>
</dbReference>
<keyword evidence="8" id="KW-1185">Reference proteome</keyword>
<dbReference type="InParanoid" id="A0A316VUK5"/>
<dbReference type="GO" id="GO:0070210">
    <property type="term" value="C:Rpd3L-Expanded complex"/>
    <property type="evidence" value="ECO:0007669"/>
    <property type="project" value="TreeGrafter"/>
</dbReference>
<feature type="compositionally biased region" description="Gly residues" evidence="5">
    <location>
        <begin position="1862"/>
        <end position="1881"/>
    </location>
</feature>
<dbReference type="SUPFAM" id="SSF82199">
    <property type="entry name" value="SET domain"/>
    <property type="match status" value="1"/>
</dbReference>
<feature type="compositionally biased region" description="Low complexity" evidence="5">
    <location>
        <begin position="1750"/>
        <end position="1768"/>
    </location>
</feature>
<feature type="compositionally biased region" description="Basic and acidic residues" evidence="5">
    <location>
        <begin position="1441"/>
        <end position="1451"/>
    </location>
</feature>
<dbReference type="Pfam" id="PF20826">
    <property type="entry name" value="PHD_5"/>
    <property type="match status" value="1"/>
</dbReference>
<evidence type="ECO:0000313" key="8">
    <source>
        <dbReference type="Proteomes" id="UP000245783"/>
    </source>
</evidence>
<dbReference type="PANTHER" id="PTHR46462">
    <property type="entry name" value="UPSET, ISOFORM A"/>
    <property type="match status" value="1"/>
</dbReference>
<feature type="compositionally biased region" description="Polar residues" evidence="5">
    <location>
        <begin position="1398"/>
        <end position="1411"/>
    </location>
</feature>
<feature type="compositionally biased region" description="Polar residues" evidence="5">
    <location>
        <begin position="1548"/>
        <end position="1557"/>
    </location>
</feature>
<feature type="region of interest" description="Disordered" evidence="5">
    <location>
        <begin position="1748"/>
        <end position="1894"/>
    </location>
</feature>
<feature type="compositionally biased region" description="Basic and acidic residues" evidence="5">
    <location>
        <begin position="1208"/>
        <end position="1237"/>
    </location>
</feature>
<feature type="compositionally biased region" description="Basic residues" evidence="5">
    <location>
        <begin position="1160"/>
        <end position="1169"/>
    </location>
</feature>
<feature type="region of interest" description="Disordered" evidence="5">
    <location>
        <begin position="993"/>
        <end position="1589"/>
    </location>
</feature>
<feature type="compositionally biased region" description="Low complexity" evidence="5">
    <location>
        <begin position="341"/>
        <end position="359"/>
    </location>
</feature>
<accession>A0A316VUK5</accession>
<feature type="compositionally biased region" description="Pro residues" evidence="5">
    <location>
        <begin position="1512"/>
        <end position="1531"/>
    </location>
</feature>
<sequence length="1894" mass="200047">MEVDSEGATLAPPPAPTSEVETGSELSLPVVNASVSKPLRVGPEESDSDAAIDPLLTGAAPTSAMDDDPQRGAASTNEKSVDVITPTSSAKVSGSGAALATQTKAGHEDYEGDDSATQAQSSIRDRREGTAEGQVGGTTIVSEPQPQYHDGILSRRKSMPPSPRKPIESLPPAPPALISSKPSLLPSSSPHQSGRSIADVTAVSHANSSFESAGPSQQQQPDGLADEDDMDDGDDATVDDEGGVIRCICGYDTDDGFTIQCERCLVWQHCACFGMSQASVPDEYLCEMCDPREVNVAFAQQHQQRRREAEARKAVDTARRLSQSQSQQQQFEQARAELWSHQQQLQQHQQGDQAVLQQVNNSASPHVEAQSSTPPQGQTQGRSRKPTLNLDTSQTPAMPNDQPAGKGRKKGSGAKSGRKTPAPEGVVPATPPQTGRSGFAGIAGSNAADAASQGGAAAAPPNIGLSSIAEADERSMDRSEAWHTEFTPISRNLVVEPRALTSLAAAMAEYESEDAEPWPTQPSSSGIGVIAPVAGPVPALDSPEDVEPWGLAAVGNECVPIAIEGPTLASLQQPTYVKHISEGAAASIFSNVMSIVPLPTEPARPWCASRTFSRPTMHGLFADSPIAAGSFISEYRGELLSTAAYRANPINQYAQVGTVKPHVHLFPPPLAVAIDARRFGTEARFARASCHPNAVLRPILFTRTAEAELVRSEDADHFSSLGPSFKRPEREPELLFGIFALTDISRTHEITLGWEWDDEHIVHLLPSLVKDPALGLPPAPPGGEGASAAALAAAAIAAKVASGVRTTERERRSAAMATLAERGEFPYANARFAASMNAVLAVLLGMSLCACIGSAVPPGGQGGTASAHNSRKQDCAIAQMLRLAQGMAPLNVVMPGNKSHRKIRQPDFLPLVGVRRWWRPLSLPPTPETTPDEVANRQRDLLLHHLDVPYKRTPTGHVGRVGEEDYLRAIAELKRTAKDVREAELLPDIEDDRRSRASSLTEPLSGLSDLDEVDDEDDVSALLSNKGTIDLRPEQSDPEDAWDAPRLLPHKKRVSGTRLKATYSGDEDSDAERAGAAGRRRASKVHTTPLPTPGLPTQQTTRKATVTGVRKVSKAQALLEQTRKLKSRGRPRKEPTERASPCRVKVHDDSGDEGLQPRQSSKKKRRKSGKLHEPSSPLTSAPDDGKDYSSDESLSPAPTIQRKLSTQSERRNSLKHGDQSKIEEPLRADKVMLERPDKKRRASLMPSGSESERTARSVSPEKKASGQERSKKKRKASEATSDLSESAIKRRNAKRLAASKMAKLQEKQKRLSLADIRDSESSGEEQPKLQLSPNKRQRSNSPEKKVVRASVKAKKPRLIISTDESGLEEDLTPGATVAQVQSATSFESSPVLEDGSAFDSQVPQSTGNQSRVGDLALTQTPDTAPPPARVEPPRAKLTLAEYKKRLAERQANEAAASAAPPTPSEVPPSPLETLIAGQSRLGPPGSGVSPSGMEVQHSAVGAGDFFATRYAPPAPRPPRPATPPRSIPPSPIAQSVYSNVPSGAAPGQTPSYSSFAQRASLADFSQPPAPAQSQMTVDTGIGRQPLNVGTGMHSVQTAFAPDHVRADSSFVGDDIRSRGDSMSPRKSVSGAWSMGSATSPVRAAPPAPLASDHTGADVASNRSVFRPGFRPVVPPSPIASDMPSLRPPQTPTSAPRPPAAPAAFNPPRGPKALINASAATASPSVAAASSAFSGRSEDISPIVGARRMHSNSVSNASASSMSPPAHGSRLPSAAAGPPGNAVDVGGSRSSSGSFSVESGAPPGTYAARPTAIDDFAGVPRGPRGSEDGFVDASHTIPAPREGAGAGIASGSPASMPFRGRGRGWMGGGSRGFPRGGGWGGRARGDMRRGRGRGW</sequence>
<dbReference type="GO" id="GO:0006325">
    <property type="term" value="P:chromatin organization"/>
    <property type="evidence" value="ECO:0007669"/>
    <property type="project" value="UniProtKB-KW"/>
</dbReference>
<feature type="compositionally biased region" description="Polar residues" evidence="5">
    <location>
        <begin position="1191"/>
        <end position="1207"/>
    </location>
</feature>
<keyword evidence="3" id="KW-0862">Zinc</keyword>
<dbReference type="PANTHER" id="PTHR46462:SF3">
    <property type="entry name" value="UPSET, ISOFORM A"/>
    <property type="match status" value="1"/>
</dbReference>
<dbReference type="Gene3D" id="3.30.40.10">
    <property type="entry name" value="Zinc/RING finger domain, C3HC4 (zinc finger)"/>
    <property type="match status" value="1"/>
</dbReference>
<evidence type="ECO:0000313" key="7">
    <source>
        <dbReference type="EMBL" id="PWN40924.1"/>
    </source>
</evidence>
<dbReference type="GO" id="GO:0034967">
    <property type="term" value="C:Set3 complex"/>
    <property type="evidence" value="ECO:0007669"/>
    <property type="project" value="TreeGrafter"/>
</dbReference>
<dbReference type="GO" id="GO:0006355">
    <property type="term" value="P:regulation of DNA-templated transcription"/>
    <property type="evidence" value="ECO:0007669"/>
    <property type="project" value="TreeGrafter"/>
</dbReference>
<feature type="compositionally biased region" description="Pro residues" evidence="5">
    <location>
        <begin position="1460"/>
        <end position="1470"/>
    </location>
</feature>
<feature type="compositionally biased region" description="Polar residues" evidence="5">
    <location>
        <begin position="360"/>
        <end position="381"/>
    </location>
</feature>
<feature type="compositionally biased region" description="Basic and acidic residues" evidence="5">
    <location>
        <begin position="306"/>
        <end position="319"/>
    </location>
</feature>
<feature type="compositionally biased region" description="Low complexity" evidence="5">
    <location>
        <begin position="1785"/>
        <end position="1799"/>
    </location>
</feature>
<dbReference type="InterPro" id="IPR011011">
    <property type="entry name" value="Znf_FYVE_PHD"/>
</dbReference>
<dbReference type="PROSITE" id="PS01359">
    <property type="entry name" value="ZF_PHD_1"/>
    <property type="match status" value="1"/>
</dbReference>
<evidence type="ECO:0000259" key="6">
    <source>
        <dbReference type="SMART" id="SM00317"/>
    </source>
</evidence>
<protein>
    <recommendedName>
        <fullName evidence="6">SET domain-containing protein</fullName>
    </recommendedName>
</protein>
<feature type="compositionally biased region" description="Pro residues" evidence="5">
    <location>
        <begin position="1685"/>
        <end position="1700"/>
    </location>
</feature>
<dbReference type="InterPro" id="IPR001214">
    <property type="entry name" value="SET_dom"/>
</dbReference>
<dbReference type="EMBL" id="KZ819403">
    <property type="protein sequence ID" value="PWN40924.1"/>
    <property type="molecule type" value="Genomic_DNA"/>
</dbReference>
<dbReference type="SUPFAM" id="SSF57903">
    <property type="entry name" value="FYVE/PHD zinc finger"/>
    <property type="match status" value="1"/>
</dbReference>
<dbReference type="SMART" id="SM00317">
    <property type="entry name" value="SET"/>
    <property type="match status" value="1"/>
</dbReference>
<keyword evidence="2" id="KW-0863">Zinc-finger</keyword>
<dbReference type="Proteomes" id="UP000245783">
    <property type="component" value="Unassembled WGS sequence"/>
</dbReference>
<keyword evidence="4" id="KW-0156">Chromatin regulator</keyword>
<feature type="compositionally biased region" description="Acidic residues" evidence="5">
    <location>
        <begin position="1009"/>
        <end position="1019"/>
    </location>
</feature>
<feature type="region of interest" description="Disordered" evidence="5">
    <location>
        <begin position="1610"/>
        <end position="1712"/>
    </location>
</feature>
<feature type="compositionally biased region" description="Pro residues" evidence="5">
    <location>
        <begin position="160"/>
        <end position="175"/>
    </location>
</feature>
<dbReference type="InterPro" id="IPR019786">
    <property type="entry name" value="Zinc_finger_PHD-type_CS"/>
</dbReference>
<dbReference type="InterPro" id="IPR013083">
    <property type="entry name" value="Znf_RING/FYVE/PHD"/>
</dbReference>
<dbReference type="GeneID" id="37036291"/>
<dbReference type="OrthoDB" id="79252at2759"/>
<feature type="compositionally biased region" description="Basic and acidic residues" evidence="5">
    <location>
        <begin position="1250"/>
        <end position="1269"/>
    </location>
</feature>
<evidence type="ECO:0000256" key="5">
    <source>
        <dbReference type="SAM" id="MobiDB-lite"/>
    </source>
</evidence>
<feature type="compositionally biased region" description="Low complexity" evidence="5">
    <location>
        <begin position="1662"/>
        <end position="1671"/>
    </location>
</feature>
<feature type="compositionally biased region" description="Acidic residues" evidence="5">
    <location>
        <begin position="224"/>
        <end position="239"/>
    </location>
</feature>
<dbReference type="Gene3D" id="2.170.270.10">
    <property type="entry name" value="SET domain"/>
    <property type="match status" value="1"/>
</dbReference>
<reference evidence="7 8" key="1">
    <citation type="journal article" date="2018" name="Mol. Biol. Evol.">
        <title>Broad Genomic Sampling Reveals a Smut Pathogenic Ancestry of the Fungal Clade Ustilaginomycotina.</title>
        <authorList>
            <person name="Kijpornyongpan T."/>
            <person name="Mondo S.J."/>
            <person name="Barry K."/>
            <person name="Sandor L."/>
            <person name="Lee J."/>
            <person name="Lipzen A."/>
            <person name="Pangilinan J."/>
            <person name="LaButti K."/>
            <person name="Hainaut M."/>
            <person name="Henrissat B."/>
            <person name="Grigoriev I.V."/>
            <person name="Spatafora J.W."/>
            <person name="Aime M.C."/>
        </authorList>
    </citation>
    <scope>NUCLEOTIDE SEQUENCE [LARGE SCALE GENOMIC DNA]</scope>
    <source>
        <strain evidence="7 8">MCA 4658</strain>
    </source>
</reference>
<dbReference type="STRING" id="1522189.A0A316VUK5"/>